<dbReference type="EMBL" id="CABM01000042">
    <property type="protein sequence ID" value="CBH97125.1"/>
    <property type="molecule type" value="Genomic_DNA"/>
</dbReference>
<evidence type="ECO:0000313" key="2">
    <source>
        <dbReference type="EMBL" id="CBH97125.1"/>
    </source>
</evidence>
<feature type="compositionally biased region" description="Basic and acidic residues" evidence="1">
    <location>
        <begin position="21"/>
        <end position="32"/>
    </location>
</feature>
<accession>E6PQC1</accession>
<comment type="caution">
    <text evidence="2">The sequence shown here is derived from an EMBL/GenBank/DDBJ whole genome shotgun (WGS) entry which is preliminary data.</text>
</comment>
<dbReference type="AlphaFoldDB" id="E6PQC1"/>
<gene>
    <name evidence="2" type="ORF">CARN2_2597</name>
</gene>
<feature type="region of interest" description="Disordered" evidence="1">
    <location>
        <begin position="1"/>
        <end position="56"/>
    </location>
</feature>
<evidence type="ECO:0000256" key="1">
    <source>
        <dbReference type="SAM" id="MobiDB-lite"/>
    </source>
</evidence>
<sequence>MSRTRRRAGLGTGLQRGQQTRIEEDVAREPNLSRKRRAAPNFLDPHGGRVGEPTLGALKEGDRCHRKAIGSSLRTTVANARGSFLEAIALALELQHGGAMHEMRRSRRVVAMVASPRYLPQSCTTRLEVTITLRRCL</sequence>
<proteinExistence type="predicted"/>
<protein>
    <submittedName>
        <fullName evidence="2">Uncharacterized protein</fullName>
    </submittedName>
</protein>
<reference evidence="2" key="1">
    <citation type="submission" date="2009-10" db="EMBL/GenBank/DDBJ databases">
        <title>Diversity of trophic interactions inside an arsenic-rich microbial ecosystem.</title>
        <authorList>
            <person name="Bertin P.N."/>
            <person name="Heinrich-Salmeron A."/>
            <person name="Pelletier E."/>
            <person name="Goulhen-Chollet F."/>
            <person name="Arsene-Ploetze F."/>
            <person name="Gallien S."/>
            <person name="Calteau A."/>
            <person name="Vallenet D."/>
            <person name="Casiot C."/>
            <person name="Chane-Woon-Ming B."/>
            <person name="Giloteaux L."/>
            <person name="Barakat M."/>
            <person name="Bonnefoy V."/>
            <person name="Bruneel O."/>
            <person name="Chandler M."/>
            <person name="Cleiss J."/>
            <person name="Duran R."/>
            <person name="Elbaz-Poulichet F."/>
            <person name="Fonknechten N."/>
            <person name="Lauga B."/>
            <person name="Mornico D."/>
            <person name="Ortet P."/>
            <person name="Schaeffer C."/>
            <person name="Siguier P."/>
            <person name="Alexander Thil Smith A."/>
            <person name="Van Dorsselaer A."/>
            <person name="Weissenbach J."/>
            <person name="Medigue C."/>
            <person name="Le Paslier D."/>
        </authorList>
    </citation>
    <scope>NUCLEOTIDE SEQUENCE</scope>
</reference>
<name>E6PQC1_9ZZZZ</name>
<organism evidence="2">
    <name type="scientific">mine drainage metagenome</name>
    <dbReference type="NCBI Taxonomy" id="410659"/>
    <lineage>
        <taxon>unclassified sequences</taxon>
        <taxon>metagenomes</taxon>
        <taxon>ecological metagenomes</taxon>
    </lineage>
</organism>